<name>A0AAV8PV57_ENSVE</name>
<dbReference type="GO" id="GO:0003723">
    <property type="term" value="F:RNA binding"/>
    <property type="evidence" value="ECO:0007669"/>
    <property type="project" value="InterPro"/>
</dbReference>
<organism evidence="1 2">
    <name type="scientific">Ensete ventricosum</name>
    <name type="common">Abyssinian banana</name>
    <name type="synonym">Musa ensete</name>
    <dbReference type="NCBI Taxonomy" id="4639"/>
    <lineage>
        <taxon>Eukaryota</taxon>
        <taxon>Viridiplantae</taxon>
        <taxon>Streptophyta</taxon>
        <taxon>Embryophyta</taxon>
        <taxon>Tracheophyta</taxon>
        <taxon>Spermatophyta</taxon>
        <taxon>Magnoliopsida</taxon>
        <taxon>Liliopsida</taxon>
        <taxon>Zingiberales</taxon>
        <taxon>Musaceae</taxon>
        <taxon>Ensete</taxon>
    </lineage>
</organism>
<dbReference type="Proteomes" id="UP001222027">
    <property type="component" value="Unassembled WGS sequence"/>
</dbReference>
<dbReference type="GO" id="GO:0009451">
    <property type="term" value="P:RNA modification"/>
    <property type="evidence" value="ECO:0007669"/>
    <property type="project" value="InterPro"/>
</dbReference>
<evidence type="ECO:0000313" key="1">
    <source>
        <dbReference type="EMBL" id="KAJ8497420.1"/>
    </source>
</evidence>
<dbReference type="InterPro" id="IPR046960">
    <property type="entry name" value="PPR_At4g14850-like_plant"/>
</dbReference>
<sequence>MLKDGTRPSSTTFVAVLSAGAHPGWIEEGRVFFDEMSKSYGVTPRAEHLSCMVHLLGRAGHVPEACDLVRAASHIEPDAATWGALLSSCKRRHGYAELADVVAGKMLELDPCHRGAYVQLSSMYASENRWREVVEGDPKGRGVRNRPGWSWVELDGTLHEFLAGVNWHPSMREIYGALTTCSRSPHTCMYPFSMQP</sequence>
<proteinExistence type="predicted"/>
<dbReference type="EMBL" id="JAQQAF010000003">
    <property type="protein sequence ID" value="KAJ8497420.1"/>
    <property type="molecule type" value="Genomic_DNA"/>
</dbReference>
<dbReference type="PANTHER" id="PTHR47926">
    <property type="entry name" value="PENTATRICOPEPTIDE REPEAT-CONTAINING PROTEIN"/>
    <property type="match status" value="1"/>
</dbReference>
<accession>A0AAV8PV57</accession>
<dbReference type="InterPro" id="IPR046848">
    <property type="entry name" value="E_motif"/>
</dbReference>
<dbReference type="SUPFAM" id="SSF48452">
    <property type="entry name" value="TPR-like"/>
    <property type="match status" value="1"/>
</dbReference>
<keyword evidence="2" id="KW-1185">Reference proteome</keyword>
<dbReference type="Gene3D" id="1.25.40.10">
    <property type="entry name" value="Tetratricopeptide repeat domain"/>
    <property type="match status" value="1"/>
</dbReference>
<gene>
    <name evidence="1" type="ORF">OPV22_007972</name>
</gene>
<dbReference type="PANTHER" id="PTHR47926:SF344">
    <property type="entry name" value="OS07G0636900 PROTEIN"/>
    <property type="match status" value="1"/>
</dbReference>
<dbReference type="InterPro" id="IPR011990">
    <property type="entry name" value="TPR-like_helical_dom_sf"/>
</dbReference>
<evidence type="ECO:0008006" key="3">
    <source>
        <dbReference type="Google" id="ProtNLM"/>
    </source>
</evidence>
<comment type="caution">
    <text evidence="1">The sequence shown here is derived from an EMBL/GenBank/DDBJ whole genome shotgun (WGS) entry which is preliminary data.</text>
</comment>
<dbReference type="Pfam" id="PF20431">
    <property type="entry name" value="E_motif"/>
    <property type="match status" value="1"/>
</dbReference>
<reference evidence="1 2" key="1">
    <citation type="submission" date="2022-12" db="EMBL/GenBank/DDBJ databases">
        <title>Chromosome-scale assembly of the Ensete ventricosum genome.</title>
        <authorList>
            <person name="Dussert Y."/>
            <person name="Stocks J."/>
            <person name="Wendawek A."/>
            <person name="Woldeyes F."/>
            <person name="Nichols R.A."/>
            <person name="Borrell J.S."/>
        </authorList>
    </citation>
    <scope>NUCLEOTIDE SEQUENCE [LARGE SCALE GENOMIC DNA]</scope>
    <source>
        <strain evidence="2">cv. Maze</strain>
        <tissue evidence="1">Seeds</tissue>
    </source>
</reference>
<dbReference type="AlphaFoldDB" id="A0AAV8PV57"/>
<protein>
    <recommendedName>
        <fullName evidence="3">Pentatricopeptide repeat-containing protein</fullName>
    </recommendedName>
</protein>
<evidence type="ECO:0000313" key="2">
    <source>
        <dbReference type="Proteomes" id="UP001222027"/>
    </source>
</evidence>